<accession>A0A1H6M5V8</accession>
<evidence type="ECO:0000256" key="6">
    <source>
        <dbReference type="ARBA" id="ARBA00022691"/>
    </source>
</evidence>
<dbReference type="AlphaFoldDB" id="A0A1H6M5V8"/>
<dbReference type="InterPro" id="IPR029063">
    <property type="entry name" value="SAM-dependent_MTases_sf"/>
</dbReference>
<dbReference type="GO" id="GO:0043527">
    <property type="term" value="C:tRNA methyltransferase complex"/>
    <property type="evidence" value="ECO:0007669"/>
    <property type="project" value="TreeGrafter"/>
</dbReference>
<evidence type="ECO:0000256" key="5">
    <source>
        <dbReference type="ARBA" id="ARBA00022679"/>
    </source>
</evidence>
<proteinExistence type="predicted"/>
<comment type="catalytic activity">
    <reaction evidence="1">
        <text>guanosine(46) in tRNA + S-adenosyl-L-methionine = N(7)-methylguanosine(46) in tRNA + S-adenosyl-L-homocysteine</text>
        <dbReference type="Rhea" id="RHEA:42708"/>
        <dbReference type="Rhea" id="RHEA-COMP:10188"/>
        <dbReference type="Rhea" id="RHEA-COMP:10189"/>
        <dbReference type="ChEBI" id="CHEBI:57856"/>
        <dbReference type="ChEBI" id="CHEBI:59789"/>
        <dbReference type="ChEBI" id="CHEBI:74269"/>
        <dbReference type="ChEBI" id="CHEBI:74480"/>
        <dbReference type="EC" id="2.1.1.33"/>
    </reaction>
</comment>
<dbReference type="PROSITE" id="PS51625">
    <property type="entry name" value="SAM_MT_TRMB"/>
    <property type="match status" value="1"/>
</dbReference>
<keyword evidence="4 8" id="KW-0489">Methyltransferase</keyword>
<dbReference type="EMBL" id="CDSC02000330">
    <property type="protein sequence ID" value="SEH92990.1"/>
    <property type="molecule type" value="Genomic_DNA"/>
</dbReference>
<evidence type="ECO:0000256" key="2">
    <source>
        <dbReference type="ARBA" id="ARBA00003015"/>
    </source>
</evidence>
<evidence type="ECO:0000256" key="1">
    <source>
        <dbReference type="ARBA" id="ARBA00000142"/>
    </source>
</evidence>
<dbReference type="PANTHER" id="PTHR23417">
    <property type="entry name" value="3-DEOXY-D-MANNO-OCTULOSONIC-ACID TRANSFERASE/TRNA GUANINE-N 7 - -METHYLTRANSFERASE"/>
    <property type="match status" value="1"/>
</dbReference>
<keyword evidence="7" id="KW-0819">tRNA processing</keyword>
<evidence type="ECO:0000313" key="8">
    <source>
        <dbReference type="EMBL" id="SEH92990.1"/>
    </source>
</evidence>
<protein>
    <recommendedName>
        <fullName evidence="3">tRNA (guanine(46)-N(7))-methyltransferase</fullName>
        <ecNumber evidence="3">2.1.1.33</ecNumber>
    </recommendedName>
</protein>
<comment type="function">
    <text evidence="2">Catalyzes the formation of N(7)-methylguanine at position 46 (m7G46) in tRNA.</text>
</comment>
<dbReference type="Proteomes" id="UP000198988">
    <property type="component" value="Unassembled WGS sequence"/>
</dbReference>
<sequence>MRKIQSFVKRSGRLTASQEKGLTELWDDYAIEPQGVLDFAKIFGNNNDVALEIGFGNGDTLVAMAQENPELNYVGIEVYEAGIGRLINSAYIKQLSNLKVMRGDAVEFLNDNIADNSLARFQLFFPDLGTRKNTINAELYNKIF</sequence>
<dbReference type="SUPFAM" id="SSF53335">
    <property type="entry name" value="S-adenosyl-L-methionine-dependent methyltransferases"/>
    <property type="match status" value="1"/>
</dbReference>
<reference evidence="9" key="1">
    <citation type="submission" date="2016-06" db="EMBL/GenBank/DDBJ databases">
        <authorList>
            <person name="Petersen J."/>
            <person name="Sayavedra L."/>
        </authorList>
    </citation>
    <scope>NUCLEOTIDE SEQUENCE [LARGE SCALE GENOMIC DNA]</scope>
    <source>
        <strain evidence="9">BazSymA</strain>
    </source>
</reference>
<dbReference type="InterPro" id="IPR003358">
    <property type="entry name" value="tRNA_(Gua-N-7)_MeTrfase_Trmb"/>
</dbReference>
<dbReference type="GO" id="GO:0008176">
    <property type="term" value="F:tRNA (guanine(46)-N7)-methyltransferase activity"/>
    <property type="evidence" value="ECO:0007669"/>
    <property type="project" value="UniProtKB-EC"/>
</dbReference>
<evidence type="ECO:0000256" key="4">
    <source>
        <dbReference type="ARBA" id="ARBA00022603"/>
    </source>
</evidence>
<evidence type="ECO:0000313" key="9">
    <source>
        <dbReference type="Proteomes" id="UP000198988"/>
    </source>
</evidence>
<name>A0A1H6M5V8_9GAMM</name>
<keyword evidence="6" id="KW-0949">S-adenosyl-L-methionine</keyword>
<dbReference type="EC" id="2.1.1.33" evidence="3"/>
<dbReference type="Pfam" id="PF02390">
    <property type="entry name" value="Methyltransf_4"/>
    <property type="match status" value="1"/>
</dbReference>
<evidence type="ECO:0000256" key="7">
    <source>
        <dbReference type="ARBA" id="ARBA00022694"/>
    </source>
</evidence>
<gene>
    <name evidence="8" type="ORF">BAZSYMA_ACONTIG00022_10</name>
</gene>
<dbReference type="Gene3D" id="3.40.50.150">
    <property type="entry name" value="Vaccinia Virus protein VP39"/>
    <property type="match status" value="1"/>
</dbReference>
<keyword evidence="5 8" id="KW-0808">Transferase</keyword>
<evidence type="ECO:0000256" key="3">
    <source>
        <dbReference type="ARBA" id="ARBA00011977"/>
    </source>
</evidence>
<organism evidence="8 9">
    <name type="scientific">Bathymodiolus azoricus thioautotrophic gill symbiont</name>
    <dbReference type="NCBI Taxonomy" id="235205"/>
    <lineage>
        <taxon>Bacteria</taxon>
        <taxon>Pseudomonadati</taxon>
        <taxon>Pseudomonadota</taxon>
        <taxon>Gammaproteobacteria</taxon>
        <taxon>sulfur-oxidizing symbionts</taxon>
    </lineage>
</organism>
<dbReference type="PANTHER" id="PTHR23417:SF14">
    <property type="entry name" value="PENTACOTRIPEPTIDE-REPEAT REGION OF PRORP DOMAIN-CONTAINING PROTEIN"/>
    <property type="match status" value="1"/>
</dbReference>